<accession>A0A3G4ZZW5</accession>
<organism evidence="2">
    <name type="scientific">Harvfovirus sp</name>
    <dbReference type="NCBI Taxonomy" id="2487768"/>
    <lineage>
        <taxon>Viruses</taxon>
        <taxon>Varidnaviria</taxon>
        <taxon>Bamfordvirae</taxon>
        <taxon>Nucleocytoviricota</taxon>
        <taxon>Megaviricetes</taxon>
        <taxon>Imitervirales</taxon>
        <taxon>Mimiviridae</taxon>
        <taxon>Klosneuvirinae</taxon>
    </lineage>
</organism>
<sequence length="98" mass="11328">MRKLLILTSGVLNIFVTVGLLCIFMEGIKVEKSDDLIREIIREGALEWMNVFAVVCVMFYGMLMWLSVKVINKISNDKKIMLIREDKIPNDSTFEKID</sequence>
<evidence type="ECO:0000256" key="1">
    <source>
        <dbReference type="SAM" id="Phobius"/>
    </source>
</evidence>
<gene>
    <name evidence="2" type="ORF">Harvfovirus1_35</name>
</gene>
<dbReference type="EMBL" id="MK072243">
    <property type="protein sequence ID" value="AYV80410.1"/>
    <property type="molecule type" value="Genomic_DNA"/>
</dbReference>
<feature type="transmembrane region" description="Helical" evidence="1">
    <location>
        <begin position="48"/>
        <end position="71"/>
    </location>
</feature>
<proteinExistence type="predicted"/>
<keyword evidence="1" id="KW-0812">Transmembrane</keyword>
<reference evidence="2" key="1">
    <citation type="submission" date="2018-10" db="EMBL/GenBank/DDBJ databases">
        <title>Hidden diversity of soil giant viruses.</title>
        <authorList>
            <person name="Schulz F."/>
            <person name="Alteio L."/>
            <person name="Goudeau D."/>
            <person name="Ryan E.M."/>
            <person name="Malmstrom R.R."/>
            <person name="Blanchard J."/>
            <person name="Woyke T."/>
        </authorList>
    </citation>
    <scope>NUCLEOTIDE SEQUENCE</scope>
    <source>
        <strain evidence="2">HAV1</strain>
    </source>
</reference>
<protein>
    <submittedName>
        <fullName evidence="2">Uncharacterized protein</fullName>
    </submittedName>
</protein>
<feature type="transmembrane region" description="Helical" evidence="1">
    <location>
        <begin position="5"/>
        <end position="28"/>
    </location>
</feature>
<name>A0A3G4ZZW5_9VIRU</name>
<keyword evidence="1" id="KW-1133">Transmembrane helix</keyword>
<evidence type="ECO:0000313" key="2">
    <source>
        <dbReference type="EMBL" id="AYV80410.1"/>
    </source>
</evidence>
<keyword evidence="1" id="KW-0472">Membrane</keyword>